<dbReference type="RefSeq" id="WP_314799910.1">
    <property type="nucleotide sequence ID" value="NZ_CP130319.1"/>
</dbReference>
<evidence type="ECO:0000313" key="4">
    <source>
        <dbReference type="EMBL" id="WNR44363.1"/>
    </source>
</evidence>
<evidence type="ECO:0000256" key="3">
    <source>
        <dbReference type="SAM" id="Phobius"/>
    </source>
</evidence>
<dbReference type="InterPro" id="IPR050768">
    <property type="entry name" value="UPF0353/GerABKA_families"/>
</dbReference>
<feature type="transmembrane region" description="Helical" evidence="3">
    <location>
        <begin position="369"/>
        <end position="390"/>
    </location>
</feature>
<dbReference type="PIRSF" id="PIRSF005690">
    <property type="entry name" value="GerBA"/>
    <property type="match status" value="1"/>
</dbReference>
<accession>A0AA96LNL6</accession>
<gene>
    <name evidence="4" type="ORF">MJB10_25425</name>
</gene>
<evidence type="ECO:0000313" key="5">
    <source>
        <dbReference type="Proteomes" id="UP001304650"/>
    </source>
</evidence>
<dbReference type="InterPro" id="IPR004995">
    <property type="entry name" value="Spore_Ger"/>
</dbReference>
<dbReference type="Proteomes" id="UP001304650">
    <property type="component" value="Chromosome"/>
</dbReference>
<evidence type="ECO:0000256" key="1">
    <source>
        <dbReference type="ARBA" id="ARBA00005278"/>
    </source>
</evidence>
<dbReference type="EMBL" id="CP130319">
    <property type="protein sequence ID" value="WNR44363.1"/>
    <property type="molecule type" value="Genomic_DNA"/>
</dbReference>
<comment type="similarity">
    <text evidence="1">Belongs to the GerABKA family.</text>
</comment>
<reference evidence="4" key="1">
    <citation type="submission" date="2022-02" db="EMBL/GenBank/DDBJ databases">
        <title>Paenibacillus sp. MBLB1832 Whole Genome Shotgun Sequencing.</title>
        <authorList>
            <person name="Hwang C.Y."/>
            <person name="Cho E.-S."/>
            <person name="Seo M.-J."/>
        </authorList>
    </citation>
    <scope>NUCLEOTIDE SEQUENCE</scope>
    <source>
        <strain evidence="4">MBLB1832</strain>
    </source>
</reference>
<dbReference type="KEGG" id="proo:MJB10_25425"/>
<keyword evidence="3" id="KW-0812">Transmembrane</keyword>
<protein>
    <submittedName>
        <fullName evidence="4">Spore germination protein</fullName>
    </submittedName>
</protein>
<organism evidence="4 5">
    <name type="scientific">Paenibacillus roseopurpureus</name>
    <dbReference type="NCBI Taxonomy" id="2918901"/>
    <lineage>
        <taxon>Bacteria</taxon>
        <taxon>Bacillati</taxon>
        <taxon>Bacillota</taxon>
        <taxon>Bacilli</taxon>
        <taxon>Bacillales</taxon>
        <taxon>Paenibacillaceae</taxon>
        <taxon>Paenibacillus</taxon>
    </lineage>
</organism>
<feature type="transmembrane region" description="Helical" evidence="3">
    <location>
        <begin position="275"/>
        <end position="297"/>
    </location>
</feature>
<dbReference type="GO" id="GO:0016020">
    <property type="term" value="C:membrane"/>
    <property type="evidence" value="ECO:0007669"/>
    <property type="project" value="InterPro"/>
</dbReference>
<feature type="transmembrane region" description="Helical" evidence="3">
    <location>
        <begin position="342"/>
        <end position="363"/>
    </location>
</feature>
<dbReference type="PANTHER" id="PTHR22550">
    <property type="entry name" value="SPORE GERMINATION PROTEIN"/>
    <property type="match status" value="1"/>
</dbReference>
<feature type="transmembrane region" description="Helical" evidence="3">
    <location>
        <begin position="402"/>
        <end position="425"/>
    </location>
</feature>
<dbReference type="Pfam" id="PF03323">
    <property type="entry name" value="GerA"/>
    <property type="match status" value="1"/>
</dbReference>
<keyword evidence="3" id="KW-1133">Transmembrane helix</keyword>
<sequence length="468" mass="52118">MQQWTNVGLGQGMEHDLKHIQSICLSSDFHVRKLNSFVACYVETLVSRKEIDEKLFELSSLNSGSIAGLQAVLRSFETSEVQDLDTCMVKLFDGWMILLFEQGYPLAINTYKVNERAITPSLIEGTLLGSQESFVESSNTNISILRKNVKSPHLKLERIQIGQQSQTTVSWLWMAGLVEPSTLSELENRLHKVDTDFINCLILSESLADQPYSIFPTYVSTIMPGKAVASLMQGKIIVMVEGSPQVILAPSTFWEFLDAPDDYYSNWLYNTFLKIIRLLAILISVFLTPYYVAITTFHYPLITPDLIMPLLEQRTKVPFSPIIETLIISIILDLIREAGTRLPVKLGQTIGIVGGIVIGQAAVESNLASYFLIIMAAIAAISSFTIPAYIMTNSVLVIRYAVLLLAAFAGLLGLTIGFAVIALHVLQIRSLGHYFVKPLSPISVAQFIRTVLRLPMIKYNPKPTKDTH</sequence>
<name>A0AA96LNL6_9BACL</name>
<dbReference type="PANTHER" id="PTHR22550:SF5">
    <property type="entry name" value="LEUCINE ZIPPER PROTEIN 4"/>
    <property type="match status" value="1"/>
</dbReference>
<proteinExistence type="inferred from homology"/>
<feature type="transmembrane region" description="Helical" evidence="3">
    <location>
        <begin position="317"/>
        <end position="335"/>
    </location>
</feature>
<keyword evidence="2 3" id="KW-0472">Membrane</keyword>
<keyword evidence="5" id="KW-1185">Reference proteome</keyword>
<dbReference type="AlphaFoldDB" id="A0AA96LNL6"/>
<evidence type="ECO:0000256" key="2">
    <source>
        <dbReference type="ARBA" id="ARBA00023136"/>
    </source>
</evidence>
<dbReference type="GO" id="GO:0009847">
    <property type="term" value="P:spore germination"/>
    <property type="evidence" value="ECO:0007669"/>
    <property type="project" value="InterPro"/>
</dbReference>